<name>A0A3P9JIF3_ORYLA</name>
<dbReference type="AlphaFoldDB" id="A0A3P9JIF3"/>
<keyword evidence="3 6" id="KW-0812">Transmembrane</keyword>
<reference key="1">
    <citation type="journal article" date="2007" name="Nature">
        <title>The medaka draft genome and insights into vertebrate genome evolution.</title>
        <authorList>
            <person name="Kasahara M."/>
            <person name="Naruse K."/>
            <person name="Sasaki S."/>
            <person name="Nakatani Y."/>
            <person name="Qu W."/>
            <person name="Ahsan B."/>
            <person name="Yamada T."/>
            <person name="Nagayasu Y."/>
            <person name="Doi K."/>
            <person name="Kasai Y."/>
            <person name="Jindo T."/>
            <person name="Kobayashi D."/>
            <person name="Shimada A."/>
            <person name="Toyoda A."/>
            <person name="Kuroki Y."/>
            <person name="Fujiyama A."/>
            <person name="Sasaki T."/>
            <person name="Shimizu A."/>
            <person name="Asakawa S."/>
            <person name="Shimizu N."/>
            <person name="Hashimoto S."/>
            <person name="Yang J."/>
            <person name="Lee Y."/>
            <person name="Matsushima K."/>
            <person name="Sugano S."/>
            <person name="Sakaizumi M."/>
            <person name="Narita T."/>
            <person name="Ohishi K."/>
            <person name="Haga S."/>
            <person name="Ohta F."/>
            <person name="Nomoto H."/>
            <person name="Nogata K."/>
            <person name="Morishita T."/>
            <person name="Endo T."/>
            <person name="Shin-I T."/>
            <person name="Takeda H."/>
            <person name="Morishita S."/>
            <person name="Kohara Y."/>
        </authorList>
    </citation>
    <scope>NUCLEOTIDE SEQUENCE [LARGE SCALE GENOMIC DNA]</scope>
    <source>
        <strain>Hd-rR</strain>
    </source>
</reference>
<reference evidence="7 8" key="2">
    <citation type="submission" date="2017-04" db="EMBL/GenBank/DDBJ databases">
        <title>CpG methylation of centromeres and impact of large insertions on vertebrate speciation.</title>
        <authorList>
            <person name="Ichikawa K."/>
            <person name="Yoshimura J."/>
            <person name="Morishita S."/>
        </authorList>
    </citation>
    <scope>NUCLEOTIDE SEQUENCE</scope>
    <source>
        <strain evidence="7 8">HSOK</strain>
    </source>
</reference>
<accession>A0A3P9JIF3</accession>
<sequence length="113" mass="12873">MSRTQLFSISGCFSLTEFFWEKRNIIASIAAGVLFFTGWWIIIDAAVIYPLELATVAFLRKNPVSKGQVRGDIWGEFVVPQKPVVYHGIAIFPQNIFIFFSGLVFRFGRTTDF</sequence>
<evidence type="ECO:0000256" key="3">
    <source>
        <dbReference type="ARBA" id="ARBA00022692"/>
    </source>
</evidence>
<dbReference type="Ensembl" id="ENSORLT00015023470.1">
    <property type="protein sequence ID" value="ENSORLP00015031938.1"/>
    <property type="gene ID" value="ENSORLG00015016661.1"/>
</dbReference>
<dbReference type="Pfam" id="PF05255">
    <property type="entry name" value="UPF0220"/>
    <property type="match status" value="1"/>
</dbReference>
<dbReference type="Proteomes" id="UP000265200">
    <property type="component" value="Chromosome 14"/>
</dbReference>
<reference evidence="7" key="4">
    <citation type="submission" date="2025-09" db="UniProtKB">
        <authorList>
            <consortium name="Ensembl"/>
        </authorList>
    </citation>
    <scope>IDENTIFICATION</scope>
    <source>
        <strain evidence="7">HSOK</strain>
    </source>
</reference>
<evidence type="ECO:0000313" key="8">
    <source>
        <dbReference type="Proteomes" id="UP000265200"/>
    </source>
</evidence>
<keyword evidence="4 6" id="KW-1133">Transmembrane helix</keyword>
<proteinExistence type="inferred from homology"/>
<evidence type="ECO:0008006" key="9">
    <source>
        <dbReference type="Google" id="ProtNLM"/>
    </source>
</evidence>
<comment type="subcellular location">
    <subcellularLocation>
        <location evidence="1">Membrane</location>
        <topology evidence="1">Multi-pass membrane protein</topology>
    </subcellularLocation>
</comment>
<reference evidence="7" key="3">
    <citation type="submission" date="2025-08" db="UniProtKB">
        <authorList>
            <consortium name="Ensembl"/>
        </authorList>
    </citation>
    <scope>IDENTIFICATION</scope>
    <source>
        <strain evidence="7">HSOK</strain>
    </source>
</reference>
<evidence type="ECO:0000256" key="1">
    <source>
        <dbReference type="ARBA" id="ARBA00004141"/>
    </source>
</evidence>
<evidence type="ECO:0000256" key="2">
    <source>
        <dbReference type="ARBA" id="ARBA00005335"/>
    </source>
</evidence>
<comment type="similarity">
    <text evidence="2">Belongs to the UPF0220 family.</text>
</comment>
<protein>
    <recommendedName>
        <fullName evidence="9">Transmembrane protein 50A</fullName>
    </recommendedName>
</protein>
<feature type="transmembrane region" description="Helical" evidence="6">
    <location>
        <begin position="84"/>
        <end position="105"/>
    </location>
</feature>
<feature type="transmembrane region" description="Helical" evidence="6">
    <location>
        <begin position="25"/>
        <end position="49"/>
    </location>
</feature>
<keyword evidence="5 6" id="KW-0472">Membrane</keyword>
<organism evidence="7 8">
    <name type="scientific">Oryzias latipes</name>
    <name type="common">Japanese rice fish</name>
    <name type="synonym">Japanese killifish</name>
    <dbReference type="NCBI Taxonomy" id="8090"/>
    <lineage>
        <taxon>Eukaryota</taxon>
        <taxon>Metazoa</taxon>
        <taxon>Chordata</taxon>
        <taxon>Craniata</taxon>
        <taxon>Vertebrata</taxon>
        <taxon>Euteleostomi</taxon>
        <taxon>Actinopterygii</taxon>
        <taxon>Neopterygii</taxon>
        <taxon>Teleostei</taxon>
        <taxon>Neoteleostei</taxon>
        <taxon>Acanthomorphata</taxon>
        <taxon>Ovalentaria</taxon>
        <taxon>Atherinomorphae</taxon>
        <taxon>Beloniformes</taxon>
        <taxon>Adrianichthyidae</taxon>
        <taxon>Oryziinae</taxon>
        <taxon>Oryzias</taxon>
    </lineage>
</organism>
<evidence type="ECO:0000256" key="6">
    <source>
        <dbReference type="SAM" id="Phobius"/>
    </source>
</evidence>
<dbReference type="InterPro" id="IPR007919">
    <property type="entry name" value="UPF0220"/>
</dbReference>
<evidence type="ECO:0000256" key="5">
    <source>
        <dbReference type="ARBA" id="ARBA00023136"/>
    </source>
</evidence>
<evidence type="ECO:0000313" key="7">
    <source>
        <dbReference type="Ensembl" id="ENSORLP00015031938.1"/>
    </source>
</evidence>
<dbReference type="PANTHER" id="PTHR13180">
    <property type="entry name" value="SMALL MEMBRANE PROTEIN-RELATED"/>
    <property type="match status" value="1"/>
</dbReference>
<dbReference type="GO" id="GO:0016020">
    <property type="term" value="C:membrane"/>
    <property type="evidence" value="ECO:0007669"/>
    <property type="project" value="UniProtKB-SubCell"/>
</dbReference>
<evidence type="ECO:0000256" key="4">
    <source>
        <dbReference type="ARBA" id="ARBA00022989"/>
    </source>
</evidence>